<evidence type="ECO:0000313" key="3">
    <source>
        <dbReference type="EMBL" id="GAK46733.1"/>
    </source>
</evidence>
<keyword evidence="2" id="KW-1133">Transmembrane helix</keyword>
<feature type="transmembrane region" description="Helical" evidence="2">
    <location>
        <begin position="41"/>
        <end position="62"/>
    </location>
</feature>
<reference evidence="3 4" key="1">
    <citation type="submission" date="2014-07" db="EMBL/GenBank/DDBJ databases">
        <title>Tepidicaulis marinum gen. nov., sp. nov., a novel marine bacterium denitrifying nitrate to nitrous oxide strictly under microaerobic conditions.</title>
        <authorList>
            <person name="Takeuchi M."/>
            <person name="Yamagishi T."/>
            <person name="Kamagata Y."/>
            <person name="Oshima K."/>
            <person name="Hattori M."/>
            <person name="Katayama T."/>
            <person name="Hanada S."/>
            <person name="Tamaki H."/>
            <person name="Marumo K."/>
            <person name="Maeda H."/>
            <person name="Nedachi M."/>
            <person name="Iwasaki W."/>
            <person name="Suwa Y."/>
            <person name="Sakata S."/>
        </authorList>
    </citation>
    <scope>NUCLEOTIDE SEQUENCE [LARGE SCALE GENOMIC DNA]</scope>
    <source>
        <strain evidence="3 4">MA2</strain>
    </source>
</reference>
<dbReference type="AlphaFoldDB" id="A0A081BFB5"/>
<comment type="caution">
    <text evidence="3">The sequence shown here is derived from an EMBL/GenBank/DDBJ whole genome shotgun (WGS) entry which is preliminary data.</text>
</comment>
<organism evidence="3 4">
    <name type="scientific">Tepidicaulis marinus</name>
    <dbReference type="NCBI Taxonomy" id="1333998"/>
    <lineage>
        <taxon>Bacteria</taxon>
        <taxon>Pseudomonadati</taxon>
        <taxon>Pseudomonadota</taxon>
        <taxon>Alphaproteobacteria</taxon>
        <taxon>Hyphomicrobiales</taxon>
        <taxon>Parvibaculaceae</taxon>
        <taxon>Tepidicaulis</taxon>
    </lineage>
</organism>
<gene>
    <name evidence="3" type="ORF">M2A_3232</name>
</gene>
<protein>
    <submittedName>
        <fullName evidence="3">Uncharacterized protein</fullName>
    </submittedName>
</protein>
<name>A0A081BFB5_9HYPH</name>
<accession>A0A081BFB5</accession>
<dbReference type="STRING" id="1333998.M2A_3232"/>
<keyword evidence="2" id="KW-0812">Transmembrane</keyword>
<sequence length="63" mass="7097">MADSKEAETQRPENEERPVEITGREARQAEVVLKSPQAKKIFLGTLGFIVLLPLLLMFLLALF</sequence>
<evidence type="ECO:0000256" key="2">
    <source>
        <dbReference type="SAM" id="Phobius"/>
    </source>
</evidence>
<evidence type="ECO:0000256" key="1">
    <source>
        <dbReference type="SAM" id="MobiDB-lite"/>
    </source>
</evidence>
<dbReference type="EMBL" id="BBIO01000026">
    <property type="protein sequence ID" value="GAK46733.1"/>
    <property type="molecule type" value="Genomic_DNA"/>
</dbReference>
<keyword evidence="4" id="KW-1185">Reference proteome</keyword>
<dbReference type="Proteomes" id="UP000028702">
    <property type="component" value="Unassembled WGS sequence"/>
</dbReference>
<evidence type="ECO:0000313" key="4">
    <source>
        <dbReference type="Proteomes" id="UP000028702"/>
    </source>
</evidence>
<keyword evidence="2" id="KW-0472">Membrane</keyword>
<feature type="region of interest" description="Disordered" evidence="1">
    <location>
        <begin position="1"/>
        <end position="22"/>
    </location>
</feature>
<proteinExistence type="predicted"/>